<feature type="transmembrane region" description="Helical" evidence="1">
    <location>
        <begin position="39"/>
        <end position="58"/>
    </location>
</feature>
<organism evidence="2 3">
    <name type="scientific">Seongchinamella sediminis</name>
    <dbReference type="NCBI Taxonomy" id="2283635"/>
    <lineage>
        <taxon>Bacteria</taxon>
        <taxon>Pseudomonadati</taxon>
        <taxon>Pseudomonadota</taxon>
        <taxon>Gammaproteobacteria</taxon>
        <taxon>Cellvibrionales</taxon>
        <taxon>Halieaceae</taxon>
        <taxon>Seongchinamella</taxon>
    </lineage>
</organism>
<keyword evidence="1" id="KW-1133">Transmembrane helix</keyword>
<evidence type="ECO:0000313" key="2">
    <source>
        <dbReference type="EMBL" id="RLQ21044.1"/>
    </source>
</evidence>
<dbReference type="Proteomes" id="UP000265509">
    <property type="component" value="Unassembled WGS sequence"/>
</dbReference>
<feature type="transmembrane region" description="Helical" evidence="1">
    <location>
        <begin position="12"/>
        <end position="33"/>
    </location>
</feature>
<sequence length="122" mass="13171">MTRRLFTAAALFNWVVALGLFLIPGVFLGLFAVTPAPEQTLWTQQFAGLVFIFGIGYYQASKDLATLAPVIRLAVWGKWGVVAIAALNVLTGDISWQFLIPASADGVFAILFTLALRSLPGK</sequence>
<gene>
    <name evidence="2" type="ORF">DWB85_14185</name>
</gene>
<comment type="caution">
    <text evidence="2">The sequence shown here is derived from an EMBL/GenBank/DDBJ whole genome shotgun (WGS) entry which is preliminary data.</text>
</comment>
<dbReference type="AlphaFoldDB" id="A0A3L7DUH1"/>
<dbReference type="EMBL" id="QRAN01000016">
    <property type="protein sequence ID" value="RLQ21044.1"/>
    <property type="molecule type" value="Genomic_DNA"/>
</dbReference>
<name>A0A3L7DUH1_9GAMM</name>
<proteinExistence type="predicted"/>
<keyword evidence="1" id="KW-0812">Transmembrane</keyword>
<feature type="transmembrane region" description="Helical" evidence="1">
    <location>
        <begin position="70"/>
        <end position="90"/>
    </location>
</feature>
<evidence type="ECO:0000256" key="1">
    <source>
        <dbReference type="SAM" id="Phobius"/>
    </source>
</evidence>
<keyword evidence="1" id="KW-0472">Membrane</keyword>
<feature type="transmembrane region" description="Helical" evidence="1">
    <location>
        <begin position="96"/>
        <end position="116"/>
    </location>
</feature>
<protein>
    <submittedName>
        <fullName evidence="2">Uncharacterized protein</fullName>
    </submittedName>
</protein>
<evidence type="ECO:0000313" key="3">
    <source>
        <dbReference type="Proteomes" id="UP000265509"/>
    </source>
</evidence>
<accession>A0A3L7DUH1</accession>
<keyword evidence="3" id="KW-1185">Reference proteome</keyword>
<reference evidence="2 3" key="1">
    <citation type="submission" date="2018-07" db="EMBL/GenBank/DDBJ databases">
        <title>Halioglobus sp. genome submission.</title>
        <authorList>
            <person name="Ye M.-Q."/>
            <person name="Du Z.-J."/>
        </authorList>
    </citation>
    <scope>NUCLEOTIDE SEQUENCE [LARGE SCALE GENOMIC DNA]</scope>
    <source>
        <strain evidence="2 3">U0301</strain>
    </source>
</reference>